<dbReference type="STRING" id="512763.DC20_02430"/>
<dbReference type="Proteomes" id="UP000061382">
    <property type="component" value="Chromosome"/>
</dbReference>
<dbReference type="KEGG" id="rti:DC20_02430"/>
<dbReference type="EMBL" id="CP012643">
    <property type="protein sequence ID" value="ALJ01144.1"/>
    <property type="molecule type" value="Genomic_DNA"/>
</dbReference>
<sequence length="205" mass="24062">MQLLTEIQYNPSILYFQKAFEADELLVEAHEHYQKQSYRNRCHILTAQGVVPLSIPVVKGNSKILVTDLEIDYGQRWVDIHWRTIQSAYGSAPFFEFYADYFKDVYDRKPARLFELNMDLLKLFAKFLKLKQPISLTQTYVKTYEAPVLDWRGELHPKREPDNLRLMPYRQVFGKQFAINLSILDLLFNLGPEASTYLQNPAAFC</sequence>
<evidence type="ECO:0008006" key="3">
    <source>
        <dbReference type="Google" id="ProtNLM"/>
    </source>
</evidence>
<reference evidence="1 2" key="1">
    <citation type="submission" date="2015-08" db="EMBL/GenBank/DDBJ databases">
        <title>Complete genome sequence of Rufibacter tibetensis strain 1351t, a radiation-resistant bacterium from tibet plateau.</title>
        <authorList>
            <person name="Dai J."/>
        </authorList>
    </citation>
    <scope>NUCLEOTIDE SEQUENCE [LARGE SCALE GENOMIC DNA]</scope>
    <source>
        <strain evidence="1 2">1351</strain>
    </source>
</reference>
<keyword evidence="2" id="KW-1185">Reference proteome</keyword>
<dbReference type="InterPro" id="IPR014985">
    <property type="entry name" value="WbqC"/>
</dbReference>
<evidence type="ECO:0000313" key="1">
    <source>
        <dbReference type="EMBL" id="ALJ01144.1"/>
    </source>
</evidence>
<gene>
    <name evidence="1" type="ORF">DC20_02430</name>
</gene>
<dbReference type="PATRIC" id="fig|512763.3.peg.542"/>
<name>A0A0P0C7B1_9BACT</name>
<evidence type="ECO:0000313" key="2">
    <source>
        <dbReference type="Proteomes" id="UP000061382"/>
    </source>
</evidence>
<dbReference type="OrthoDB" id="1523452at2"/>
<proteinExistence type="predicted"/>
<dbReference type="AlphaFoldDB" id="A0A0P0C7B1"/>
<dbReference type="Pfam" id="PF08889">
    <property type="entry name" value="WbqC"/>
    <property type="match status" value="1"/>
</dbReference>
<dbReference type="RefSeq" id="WP_062545758.1">
    <property type="nucleotide sequence ID" value="NZ_CP012643.1"/>
</dbReference>
<accession>A0A0P0C7B1</accession>
<protein>
    <recommendedName>
        <fullName evidence="3">WbqC-like protein</fullName>
    </recommendedName>
</protein>
<organism evidence="1 2">
    <name type="scientific">Rufibacter tibetensis</name>
    <dbReference type="NCBI Taxonomy" id="512763"/>
    <lineage>
        <taxon>Bacteria</taxon>
        <taxon>Pseudomonadati</taxon>
        <taxon>Bacteroidota</taxon>
        <taxon>Cytophagia</taxon>
        <taxon>Cytophagales</taxon>
        <taxon>Hymenobacteraceae</taxon>
        <taxon>Rufibacter</taxon>
    </lineage>
</organism>